<dbReference type="Proteomes" id="UP000708208">
    <property type="component" value="Unassembled WGS sequence"/>
</dbReference>
<feature type="compositionally biased region" description="Acidic residues" evidence="7">
    <location>
        <begin position="911"/>
        <end position="922"/>
    </location>
</feature>
<dbReference type="GO" id="GO:0005634">
    <property type="term" value="C:nucleus"/>
    <property type="evidence" value="ECO:0007669"/>
    <property type="project" value="UniProtKB-SubCell"/>
</dbReference>
<dbReference type="GO" id="GO:0005737">
    <property type="term" value="C:cytoplasm"/>
    <property type="evidence" value="ECO:0007669"/>
    <property type="project" value="UniProtKB-SubCell"/>
</dbReference>
<feature type="domain" description="NFACT protein C-terminal" evidence="9">
    <location>
        <begin position="923"/>
        <end position="1010"/>
    </location>
</feature>
<dbReference type="OrthoDB" id="207084at2759"/>
<feature type="compositionally biased region" description="Gly residues" evidence="7">
    <location>
        <begin position="816"/>
        <end position="826"/>
    </location>
</feature>
<feature type="compositionally biased region" description="Basic residues" evidence="7">
    <location>
        <begin position="738"/>
        <end position="748"/>
    </location>
</feature>
<dbReference type="Pfam" id="PF05670">
    <property type="entry name" value="NFACT-R_1"/>
    <property type="match status" value="1"/>
</dbReference>
<dbReference type="InterPro" id="IPR051608">
    <property type="entry name" value="RQC_Subunit_NEMF"/>
</dbReference>
<feature type="compositionally biased region" description="Basic and acidic residues" evidence="7">
    <location>
        <begin position="901"/>
        <end position="910"/>
    </location>
</feature>
<feature type="compositionally biased region" description="Acidic residues" evidence="7">
    <location>
        <begin position="662"/>
        <end position="674"/>
    </location>
</feature>
<evidence type="ECO:0008006" key="12">
    <source>
        <dbReference type="Google" id="ProtNLM"/>
    </source>
</evidence>
<dbReference type="GO" id="GO:1990112">
    <property type="term" value="C:RQC complex"/>
    <property type="evidence" value="ECO:0007669"/>
    <property type="project" value="TreeGrafter"/>
</dbReference>
<evidence type="ECO:0000256" key="4">
    <source>
        <dbReference type="ARBA" id="ARBA00022490"/>
    </source>
</evidence>
<comment type="similarity">
    <text evidence="3">Belongs to the NEMF family.</text>
</comment>
<feature type="compositionally biased region" description="Polar residues" evidence="7">
    <location>
        <begin position="881"/>
        <end position="890"/>
    </location>
</feature>
<gene>
    <name evidence="10" type="ORF">AFUS01_LOCUS11102</name>
</gene>
<feature type="region of interest" description="Disordered" evidence="7">
    <location>
        <begin position="736"/>
        <end position="925"/>
    </location>
</feature>
<dbReference type="EMBL" id="CAJVCH010084454">
    <property type="protein sequence ID" value="CAG7721917.1"/>
    <property type="molecule type" value="Genomic_DNA"/>
</dbReference>
<evidence type="ECO:0000256" key="7">
    <source>
        <dbReference type="SAM" id="MobiDB-lite"/>
    </source>
</evidence>
<accession>A0A8J2JN11</accession>
<dbReference type="GO" id="GO:0072344">
    <property type="term" value="P:rescue of stalled ribosome"/>
    <property type="evidence" value="ECO:0007669"/>
    <property type="project" value="TreeGrafter"/>
</dbReference>
<keyword evidence="6" id="KW-0539">Nucleus</keyword>
<name>A0A8J2JN11_9HEXA</name>
<dbReference type="PANTHER" id="PTHR15239:SF6">
    <property type="entry name" value="RIBOSOME QUALITY CONTROL COMPLEX SUBUNIT NEMF"/>
    <property type="match status" value="1"/>
</dbReference>
<feature type="compositionally biased region" description="Basic residues" evidence="7">
    <location>
        <begin position="783"/>
        <end position="797"/>
    </location>
</feature>
<comment type="subcellular location">
    <subcellularLocation>
        <location evidence="2">Cytoplasm</location>
    </subcellularLocation>
    <subcellularLocation>
        <location evidence="1">Nucleus</location>
    </subcellularLocation>
</comment>
<evidence type="ECO:0000256" key="5">
    <source>
        <dbReference type="ARBA" id="ARBA00023054"/>
    </source>
</evidence>
<feature type="compositionally biased region" description="Basic and acidic residues" evidence="7">
    <location>
        <begin position="634"/>
        <end position="643"/>
    </location>
</feature>
<evidence type="ECO:0000259" key="9">
    <source>
        <dbReference type="Pfam" id="PF11923"/>
    </source>
</evidence>
<organism evidence="10 11">
    <name type="scientific">Allacma fusca</name>
    <dbReference type="NCBI Taxonomy" id="39272"/>
    <lineage>
        <taxon>Eukaryota</taxon>
        <taxon>Metazoa</taxon>
        <taxon>Ecdysozoa</taxon>
        <taxon>Arthropoda</taxon>
        <taxon>Hexapoda</taxon>
        <taxon>Collembola</taxon>
        <taxon>Symphypleona</taxon>
        <taxon>Sminthuridae</taxon>
        <taxon>Allacma</taxon>
    </lineage>
</organism>
<keyword evidence="11" id="KW-1185">Reference proteome</keyword>
<keyword evidence="5" id="KW-0175">Coiled coil</keyword>
<sequence>MKNRFTTLDIVCAIKELQESILGLRVDQVYDVDKKTYLIRLTKTDVKKVLVLESGCRFHTTTFEWPKNPAPSGFTMKLRKHLSNKRVEKISQLGADRIVDFQFGTETFAHHVLLELYDKGNIILTDCNYNILSLLRPRIQGEERLAAHERYAVEKAKQDFSLAQQDVEDLVKNNSGKTLREIFLSKVEFGPALFSHVLKQRDLAPSAKIPTGDGAEGFTKTVFQALEAGRLILENFKLVGGFIVQAPGGNKNKEKNSKLDSSSSEAPVFYDQFHPSVLFPDFESSLTIKFDTLNAAVDDFFSKIESQKLDMKQMNQERDALKKLEKVKLDQLKRLEELKIGQETDKHKAELISVNQALVDGTISAIRRLVANQIAWNEIWEQIQEAKDNGDPMASTIEKMNLIKNQFTMSLRDPYETPDEEPKTVMVDIDLGLSAYANATKYYDLKRQSAKKEERTLESQDKAFKSTEKKTMLALKEVATIHSIKKARKVYWFEKFRWFISSENYLILGGRDAQQNELLVKRYLRPRDVYLHADSHGAPTVLIKNDVQDQLILPKTLNEAGSFAVASCGSWESKVVTSSWWVWGDQVSKSAPTGEYLPTGSFMVRGKKNYLPPTQLVLGFGFLFRLTDESMEKHKNERPRRLLSESSANDVREAKSDKPEVNNEEPLGEDDGSEFPDTQVKINLDSSSNHVRARTLSSMSVSSVNTFLSEATINEADESENAVIISSGVAPISVSAQKLRRDKKKAEKKAHTDGATKNIKVEKVKVEEQEKVDDQDKDIQAQKPKRGQHGRNKKIKEKYRFQDEEDRAQRMMLLQGKGGDGTSGGGKKGKGKSSSNVVPSPAKQKLPVKDVSDPSTPKASPISAEDNKEVEVHASPEPLLNTENNIQSEQNPPDVEEPVDNEEKQEMHAEEEPEEEEEEGNQETEISLLNSLTGAPQEEDELLFAVPVVAPYSTMQNYKFKIKMVPGSAKRGKAARSALEFFLRDKSANQREKDLLKSVKDQDLARNFPGKFLGLNDPIM</sequence>
<feature type="compositionally biased region" description="Basic and acidic residues" evidence="7">
    <location>
        <begin position="650"/>
        <end position="661"/>
    </location>
</feature>
<dbReference type="PANTHER" id="PTHR15239">
    <property type="entry name" value="NUCLEAR EXPORT MEDIATOR FACTOR NEMF"/>
    <property type="match status" value="1"/>
</dbReference>
<feature type="compositionally biased region" description="Basic and acidic residues" evidence="7">
    <location>
        <begin position="749"/>
        <end position="780"/>
    </location>
</feature>
<dbReference type="FunFam" id="2.30.310.10:FF:000001">
    <property type="entry name" value="Nuclear export mediator factor Nemf"/>
    <property type="match status" value="1"/>
</dbReference>
<dbReference type="AlphaFoldDB" id="A0A8J2JN11"/>
<feature type="domain" description="NFACT RNA-binding" evidence="8">
    <location>
        <begin position="495"/>
        <end position="606"/>
    </location>
</feature>
<dbReference type="Pfam" id="PF11923">
    <property type="entry name" value="NFACT-C"/>
    <property type="match status" value="1"/>
</dbReference>
<dbReference type="GO" id="GO:0043023">
    <property type="term" value="F:ribosomal large subunit binding"/>
    <property type="evidence" value="ECO:0007669"/>
    <property type="project" value="TreeGrafter"/>
</dbReference>
<evidence type="ECO:0000259" key="8">
    <source>
        <dbReference type="Pfam" id="PF05670"/>
    </source>
</evidence>
<evidence type="ECO:0000313" key="10">
    <source>
        <dbReference type="EMBL" id="CAG7721917.1"/>
    </source>
</evidence>
<evidence type="ECO:0000313" key="11">
    <source>
        <dbReference type="Proteomes" id="UP000708208"/>
    </source>
</evidence>
<comment type="caution">
    <text evidence="10">The sequence shown here is derived from an EMBL/GenBank/DDBJ whole genome shotgun (WGS) entry which is preliminary data.</text>
</comment>
<evidence type="ECO:0000256" key="3">
    <source>
        <dbReference type="ARBA" id="ARBA00008318"/>
    </source>
</evidence>
<feature type="compositionally biased region" description="Basic and acidic residues" evidence="7">
    <location>
        <begin position="865"/>
        <end position="874"/>
    </location>
</feature>
<dbReference type="Pfam" id="PF05833">
    <property type="entry name" value="NFACT_N"/>
    <property type="match status" value="1"/>
</dbReference>
<dbReference type="InterPro" id="IPR008532">
    <property type="entry name" value="NFACT_RNA-bd"/>
</dbReference>
<reference evidence="10" key="1">
    <citation type="submission" date="2021-06" db="EMBL/GenBank/DDBJ databases">
        <authorList>
            <person name="Hodson N. C."/>
            <person name="Mongue J. A."/>
            <person name="Jaron S. K."/>
        </authorList>
    </citation>
    <scope>NUCLEOTIDE SEQUENCE</scope>
</reference>
<proteinExistence type="inferred from homology"/>
<protein>
    <recommendedName>
        <fullName evidence="12">Nuclear export mediator factor NEMF</fullName>
    </recommendedName>
</protein>
<dbReference type="GO" id="GO:1990116">
    <property type="term" value="P:ribosome-associated ubiquitin-dependent protein catabolic process"/>
    <property type="evidence" value="ECO:0007669"/>
    <property type="project" value="TreeGrafter"/>
</dbReference>
<evidence type="ECO:0000256" key="2">
    <source>
        <dbReference type="ARBA" id="ARBA00004496"/>
    </source>
</evidence>
<dbReference type="InterPro" id="IPR021846">
    <property type="entry name" value="NFACT-C"/>
</dbReference>
<dbReference type="GO" id="GO:0000049">
    <property type="term" value="F:tRNA binding"/>
    <property type="evidence" value="ECO:0007669"/>
    <property type="project" value="TreeGrafter"/>
</dbReference>
<evidence type="ECO:0000256" key="1">
    <source>
        <dbReference type="ARBA" id="ARBA00004123"/>
    </source>
</evidence>
<keyword evidence="4" id="KW-0963">Cytoplasm</keyword>
<feature type="region of interest" description="Disordered" evidence="7">
    <location>
        <begin position="634"/>
        <end position="679"/>
    </location>
</feature>
<evidence type="ECO:0000256" key="6">
    <source>
        <dbReference type="ARBA" id="ARBA00023242"/>
    </source>
</evidence>